<evidence type="ECO:0000313" key="1">
    <source>
        <dbReference type="EMBL" id="GAA2863966.1"/>
    </source>
</evidence>
<gene>
    <name evidence="1" type="ORF">GCM10010517_23110</name>
</gene>
<dbReference type="RefSeq" id="WP_344970403.1">
    <property type="nucleotide sequence ID" value="NZ_BAAAVI010000013.1"/>
</dbReference>
<dbReference type="EMBL" id="BAAAVI010000013">
    <property type="protein sequence ID" value="GAA2863966.1"/>
    <property type="molecule type" value="Genomic_DNA"/>
</dbReference>
<reference evidence="1 2" key="1">
    <citation type="journal article" date="2019" name="Int. J. Syst. Evol. Microbiol.">
        <title>The Global Catalogue of Microorganisms (GCM) 10K type strain sequencing project: providing services to taxonomists for standard genome sequencing and annotation.</title>
        <authorList>
            <consortium name="The Broad Institute Genomics Platform"/>
            <consortium name="The Broad Institute Genome Sequencing Center for Infectious Disease"/>
            <person name="Wu L."/>
            <person name="Ma J."/>
        </authorList>
    </citation>
    <scope>NUCLEOTIDE SEQUENCE [LARGE SCALE GENOMIC DNA]</scope>
    <source>
        <strain evidence="1 2">JCM 6242</strain>
    </source>
</reference>
<organism evidence="1 2">
    <name type="scientific">Streptosporangium fragile</name>
    <dbReference type="NCBI Taxonomy" id="46186"/>
    <lineage>
        <taxon>Bacteria</taxon>
        <taxon>Bacillati</taxon>
        <taxon>Actinomycetota</taxon>
        <taxon>Actinomycetes</taxon>
        <taxon>Streptosporangiales</taxon>
        <taxon>Streptosporangiaceae</taxon>
        <taxon>Streptosporangium</taxon>
    </lineage>
</organism>
<dbReference type="InterPro" id="IPR026337">
    <property type="entry name" value="AKG_HExxH"/>
</dbReference>
<comment type="caution">
    <text evidence="1">The sequence shown here is derived from an EMBL/GenBank/DDBJ whole genome shotgun (WGS) entry which is preliminary data.</text>
</comment>
<dbReference type="Proteomes" id="UP001500831">
    <property type="component" value="Unassembled WGS sequence"/>
</dbReference>
<name>A0ABN3VUE0_9ACTN</name>
<sequence>MTPIAQLVSDETFRKLAAGGGGSEVMAGLRAMQLLKTRFLIRGLVLEARAAGHPHAGLAARAYDLLAEIEAGRGEPVEAQLGHPAVGAWALRTYLSLKEGRATGDDPGRLAALAVAVAVRSRTACGIRLAVDGDTVVLPGLGRLATPAGVGGVAEVTVRPDGEGAELRFGRSQVRVDPTRDGDGWQALHRLPVSSAFGPVIDDVDPYRWNAVQTVEPRLSRSQREHWTSCARDAWRILTSRHWTVAGEVASGVSALTPIQAPAFGQNSATSRETFGTVALSEPQHGLGMAATLAHEIQHAKLTALTDAVDLTLPDDGRRHYAPWRKDPRPVYGLLQGAYAYLGVAGFWRRQHRFEGGARAFRGQVEFARWRRAAYRVTGTLMASGGLNDRGQEFVKAMRGTLERWLDEPVDLAAAAQARREADQHLQAWTARNARG</sequence>
<protein>
    <submittedName>
        <fullName evidence="1">HEXXH motif domain-containing protein</fullName>
    </submittedName>
</protein>
<keyword evidence="2" id="KW-1185">Reference proteome</keyword>
<dbReference type="NCBIfam" id="TIGR04267">
    <property type="entry name" value="mod_HExxH"/>
    <property type="match status" value="1"/>
</dbReference>
<evidence type="ECO:0000313" key="2">
    <source>
        <dbReference type="Proteomes" id="UP001500831"/>
    </source>
</evidence>
<accession>A0ABN3VUE0</accession>
<proteinExistence type="predicted"/>